<dbReference type="Proteomes" id="UP000290365">
    <property type="component" value="Chromosome"/>
</dbReference>
<dbReference type="KEGG" id="kbs:EPA93_00680"/>
<proteinExistence type="predicted"/>
<dbReference type="OrthoDB" id="9790023at2"/>
<keyword evidence="2" id="KW-1185">Reference proteome</keyword>
<evidence type="ECO:0000313" key="1">
    <source>
        <dbReference type="EMBL" id="QBD74585.1"/>
    </source>
</evidence>
<reference evidence="1 2" key="1">
    <citation type="submission" date="2019-01" db="EMBL/GenBank/DDBJ databases">
        <title>Ktedonosporobacter rubrisoli SCAWS-G2.</title>
        <authorList>
            <person name="Huang Y."/>
            <person name="Yan B."/>
        </authorList>
    </citation>
    <scope>NUCLEOTIDE SEQUENCE [LARGE SCALE GENOMIC DNA]</scope>
    <source>
        <strain evidence="1 2">SCAWS-G2</strain>
    </source>
</reference>
<dbReference type="Pfam" id="PF02585">
    <property type="entry name" value="PIG-L"/>
    <property type="match status" value="1"/>
</dbReference>
<sequence length="195" mass="22307">MVTLVLLTRGERGTQDARLEPELKDIRAQEARNSAALLGVSRLIQEDFGDGALAAKRAELTKFMSTLLAEEQPDLLITYDLAGFYGHPDHIICSEVVTDLQRNRFQTIPLWYVTFPAIVLARARMPEHMATHPYSQNQQALPTRKIFIGTSVFPKIRSWYAYKSQRASLTKGLRKLLPIWFFLSMVLFEYFAEVN</sequence>
<dbReference type="Gene3D" id="3.40.50.10320">
    <property type="entry name" value="LmbE-like"/>
    <property type="match status" value="1"/>
</dbReference>
<dbReference type="SUPFAM" id="SSF102588">
    <property type="entry name" value="LmbE-like"/>
    <property type="match status" value="1"/>
</dbReference>
<dbReference type="PANTHER" id="PTHR12993:SF11">
    <property type="entry name" value="N-ACETYLGLUCOSAMINYL-PHOSPHATIDYLINOSITOL DE-N-ACETYLASE"/>
    <property type="match status" value="1"/>
</dbReference>
<dbReference type="GO" id="GO:0016811">
    <property type="term" value="F:hydrolase activity, acting on carbon-nitrogen (but not peptide) bonds, in linear amides"/>
    <property type="evidence" value="ECO:0007669"/>
    <property type="project" value="TreeGrafter"/>
</dbReference>
<gene>
    <name evidence="1" type="ORF">EPA93_00680</name>
</gene>
<protein>
    <recommendedName>
        <fullName evidence="3">PIG-L family deacetylase</fullName>
    </recommendedName>
</protein>
<dbReference type="InterPro" id="IPR024078">
    <property type="entry name" value="LmbE-like_dom_sf"/>
</dbReference>
<name>A0A4P6JHT0_KTERU</name>
<dbReference type="EMBL" id="CP035758">
    <property type="protein sequence ID" value="QBD74585.1"/>
    <property type="molecule type" value="Genomic_DNA"/>
</dbReference>
<evidence type="ECO:0000313" key="2">
    <source>
        <dbReference type="Proteomes" id="UP000290365"/>
    </source>
</evidence>
<accession>A0A4P6JHT0</accession>
<dbReference type="PANTHER" id="PTHR12993">
    <property type="entry name" value="N-ACETYLGLUCOSAMINYL-PHOSPHATIDYLINOSITOL DE-N-ACETYLASE-RELATED"/>
    <property type="match status" value="1"/>
</dbReference>
<dbReference type="RefSeq" id="WP_129885184.1">
    <property type="nucleotide sequence ID" value="NZ_CP035758.1"/>
</dbReference>
<dbReference type="AlphaFoldDB" id="A0A4P6JHT0"/>
<organism evidence="1 2">
    <name type="scientific">Ktedonosporobacter rubrisoli</name>
    <dbReference type="NCBI Taxonomy" id="2509675"/>
    <lineage>
        <taxon>Bacteria</taxon>
        <taxon>Bacillati</taxon>
        <taxon>Chloroflexota</taxon>
        <taxon>Ktedonobacteria</taxon>
        <taxon>Ktedonobacterales</taxon>
        <taxon>Ktedonosporobacteraceae</taxon>
        <taxon>Ktedonosporobacter</taxon>
    </lineage>
</organism>
<dbReference type="InterPro" id="IPR003737">
    <property type="entry name" value="GlcNAc_PI_deacetylase-related"/>
</dbReference>
<evidence type="ECO:0008006" key="3">
    <source>
        <dbReference type="Google" id="ProtNLM"/>
    </source>
</evidence>